<keyword evidence="3" id="KW-1185">Reference proteome</keyword>
<reference evidence="2" key="1">
    <citation type="submission" date="2021-04" db="EMBL/GenBank/DDBJ databases">
        <title>Dactylosporangium aurantiacum NRRL B-8018 full assembly.</title>
        <authorList>
            <person name="Hartkoorn R.C."/>
            <person name="Beaudoing E."/>
            <person name="Hot D."/>
        </authorList>
    </citation>
    <scope>NUCLEOTIDE SEQUENCE</scope>
    <source>
        <strain evidence="2">NRRL B-8018</strain>
    </source>
</reference>
<evidence type="ECO:0000256" key="1">
    <source>
        <dbReference type="SAM" id="MobiDB-lite"/>
    </source>
</evidence>
<dbReference type="RefSeq" id="WP_033361605.1">
    <property type="nucleotide sequence ID" value="NZ_CP073767.1"/>
</dbReference>
<sequence>MPNRRCVAASGSTTALADVVRHSGIDGRGRRFITFEEDGTSTALNLPPGVFHLNGPGSPIDTSGSYALGLLPPATAGPRASIDLNIGESTGTTAAAST</sequence>
<dbReference type="KEGG" id="daur:Daura_23200"/>
<dbReference type="Proteomes" id="UP001058003">
    <property type="component" value="Chromosome"/>
</dbReference>
<dbReference type="EMBL" id="CP073767">
    <property type="protein sequence ID" value="UWZ58818.1"/>
    <property type="molecule type" value="Genomic_DNA"/>
</dbReference>
<name>A0A9Q9IPG3_9ACTN</name>
<protein>
    <submittedName>
        <fullName evidence="2">Uncharacterized protein</fullName>
    </submittedName>
</protein>
<organism evidence="2 3">
    <name type="scientific">Dactylosporangium aurantiacum</name>
    <dbReference type="NCBI Taxonomy" id="35754"/>
    <lineage>
        <taxon>Bacteria</taxon>
        <taxon>Bacillati</taxon>
        <taxon>Actinomycetota</taxon>
        <taxon>Actinomycetes</taxon>
        <taxon>Micromonosporales</taxon>
        <taxon>Micromonosporaceae</taxon>
        <taxon>Dactylosporangium</taxon>
    </lineage>
</organism>
<gene>
    <name evidence="2" type="ORF">Daura_23200</name>
</gene>
<feature type="region of interest" description="Disordered" evidence="1">
    <location>
        <begin position="79"/>
        <end position="98"/>
    </location>
</feature>
<evidence type="ECO:0000313" key="3">
    <source>
        <dbReference type="Proteomes" id="UP001058003"/>
    </source>
</evidence>
<accession>A0A9Q9IPG3</accession>
<feature type="compositionally biased region" description="Low complexity" evidence="1">
    <location>
        <begin position="89"/>
        <end position="98"/>
    </location>
</feature>
<dbReference type="AlphaFoldDB" id="A0A9Q9IPG3"/>
<proteinExistence type="predicted"/>
<evidence type="ECO:0000313" key="2">
    <source>
        <dbReference type="EMBL" id="UWZ58818.1"/>
    </source>
</evidence>